<keyword evidence="7 21" id="KW-0645">Protease</keyword>
<dbReference type="PANTHER" id="PTHR45444:SF3">
    <property type="entry name" value="XANTHINE DEHYDROGENASE"/>
    <property type="match status" value="1"/>
</dbReference>
<dbReference type="InterPro" id="IPR024079">
    <property type="entry name" value="MetalloPept_cat_dom_sf"/>
</dbReference>
<dbReference type="GO" id="GO:0005506">
    <property type="term" value="F:iron ion binding"/>
    <property type="evidence" value="ECO:0007669"/>
    <property type="project" value="InterPro"/>
</dbReference>
<evidence type="ECO:0000259" key="25">
    <source>
        <dbReference type="PROSITE" id="PS51864"/>
    </source>
</evidence>
<dbReference type="FunFam" id="3.30.365.10:FF:000004">
    <property type="entry name" value="Xanthine dehydrogenase oxidase"/>
    <property type="match status" value="1"/>
</dbReference>
<feature type="domain" description="2Fe-2S ferredoxin-type" evidence="23">
    <location>
        <begin position="1208"/>
        <end position="1295"/>
    </location>
</feature>
<keyword evidence="27" id="KW-1185">Reference proteome</keyword>
<dbReference type="InterPro" id="IPR008274">
    <property type="entry name" value="AldOxase/xan_DH_MoCoBD1"/>
</dbReference>
<dbReference type="InterPro" id="IPR002888">
    <property type="entry name" value="2Fe-2S-bd"/>
</dbReference>
<dbReference type="InterPro" id="IPR001506">
    <property type="entry name" value="Peptidase_M12A"/>
</dbReference>
<feature type="active site" evidence="21">
    <location>
        <position position="915"/>
    </location>
</feature>
<keyword evidence="12" id="KW-0274">FAD</keyword>
<evidence type="ECO:0000256" key="3">
    <source>
        <dbReference type="ARBA" id="ARBA00006849"/>
    </source>
</evidence>
<dbReference type="GO" id="GO:0016491">
    <property type="term" value="F:oxidoreductase activity"/>
    <property type="evidence" value="ECO:0007669"/>
    <property type="project" value="UniProtKB-KW"/>
</dbReference>
<dbReference type="InterPro" id="IPR002346">
    <property type="entry name" value="Mopterin_DH_FAD-bd"/>
</dbReference>
<evidence type="ECO:0000256" key="18">
    <source>
        <dbReference type="ARBA" id="ARBA00023145"/>
    </source>
</evidence>
<accession>A0A553RI11</accession>
<feature type="active site" evidence="21">
    <location>
        <position position="426"/>
    </location>
</feature>
<dbReference type="Gene3D" id="3.30.390.50">
    <property type="entry name" value="CO dehydrogenase flavoprotein, C-terminal domain"/>
    <property type="match status" value="1"/>
</dbReference>
<feature type="domain" description="Peptidase M12A" evidence="25">
    <location>
        <begin position="816"/>
        <end position="1015"/>
    </location>
</feature>
<feature type="binding site" evidence="21">
    <location>
        <position position="1112"/>
    </location>
    <ligand>
        <name>Zn(2+)</name>
        <dbReference type="ChEBI" id="CHEBI:29105"/>
        <note>catalytic</note>
    </ligand>
</feature>
<keyword evidence="17 21" id="KW-0482">Metalloprotease</keyword>
<evidence type="ECO:0000256" key="8">
    <source>
        <dbReference type="ARBA" id="ARBA00022714"/>
    </source>
</evidence>
<feature type="binding site" evidence="21">
    <location>
        <position position="914"/>
    </location>
    <ligand>
        <name>Zn(2+)</name>
        <dbReference type="ChEBI" id="CHEBI:29105"/>
        <note>catalytic</note>
    </ligand>
</feature>
<reference evidence="26 27" key="1">
    <citation type="journal article" date="2019" name="Sci. Data">
        <title>Hybrid genome assembly and annotation of Danionella translucida.</title>
        <authorList>
            <person name="Kadobianskyi M."/>
            <person name="Schulze L."/>
            <person name="Schuelke M."/>
            <person name="Judkewitz B."/>
        </authorList>
    </citation>
    <scope>NUCLEOTIDE SEQUENCE [LARGE SCALE GENOMIC DNA]</scope>
    <source>
        <strain evidence="26 27">Bolton</strain>
    </source>
</reference>
<dbReference type="GO" id="GO:0006508">
    <property type="term" value="P:proteolysis"/>
    <property type="evidence" value="ECO:0007669"/>
    <property type="project" value="UniProtKB-KW"/>
</dbReference>
<dbReference type="InterPro" id="IPR001041">
    <property type="entry name" value="2Fe-2S_ferredoxin-type"/>
</dbReference>
<evidence type="ECO:0000256" key="14">
    <source>
        <dbReference type="ARBA" id="ARBA00023002"/>
    </source>
</evidence>
<dbReference type="InterPro" id="IPR016166">
    <property type="entry name" value="FAD-bd_PCMH"/>
</dbReference>
<dbReference type="EC" id="3.4.24.-" evidence="22"/>
<dbReference type="PROSITE" id="PS00197">
    <property type="entry name" value="2FE2S_FER_1"/>
    <property type="match status" value="1"/>
</dbReference>
<dbReference type="PANTHER" id="PTHR45444">
    <property type="entry name" value="XANTHINE DEHYDROGENASE"/>
    <property type="match status" value="1"/>
</dbReference>
<dbReference type="Gene3D" id="3.30.365.10">
    <property type="entry name" value="Aldehyde oxidase/xanthine dehydrogenase, molybdopterin binding domain"/>
    <property type="match status" value="4"/>
</dbReference>
<dbReference type="Pfam" id="PF02738">
    <property type="entry name" value="MoCoBD_1"/>
    <property type="match status" value="1"/>
</dbReference>
<protein>
    <recommendedName>
        <fullName evidence="22">Metalloendopeptidase</fullName>
        <ecNumber evidence="22">3.4.24.-</ecNumber>
    </recommendedName>
</protein>
<evidence type="ECO:0000256" key="4">
    <source>
        <dbReference type="ARBA" id="ARBA00011738"/>
    </source>
</evidence>
<dbReference type="InterPro" id="IPR037165">
    <property type="entry name" value="AldOxase/xan_DH_Mopterin-bd_sf"/>
</dbReference>
<dbReference type="Gene3D" id="3.30.43.10">
    <property type="entry name" value="Uridine Diphospho-n-acetylenolpyruvylglucosamine Reductase, domain 2"/>
    <property type="match status" value="1"/>
</dbReference>
<keyword evidence="6" id="KW-0285">Flavoprotein</keyword>
<evidence type="ECO:0000256" key="10">
    <source>
        <dbReference type="ARBA" id="ARBA00022729"/>
    </source>
</evidence>
<evidence type="ECO:0000256" key="21">
    <source>
        <dbReference type="PROSITE-ProRule" id="PRU01211"/>
    </source>
</evidence>
<dbReference type="FunFam" id="3.30.365.10:FF:000001">
    <property type="entry name" value="Xanthine dehydrogenase oxidase"/>
    <property type="match status" value="1"/>
</dbReference>
<dbReference type="SUPFAM" id="SSF56176">
    <property type="entry name" value="FAD-binding/transporter-associated domain-like"/>
    <property type="match status" value="1"/>
</dbReference>
<keyword evidence="10 22" id="KW-0732">Signal</keyword>
<organism evidence="26 27">
    <name type="scientific">Danionella cerebrum</name>
    <dbReference type="NCBI Taxonomy" id="2873325"/>
    <lineage>
        <taxon>Eukaryota</taxon>
        <taxon>Metazoa</taxon>
        <taxon>Chordata</taxon>
        <taxon>Craniata</taxon>
        <taxon>Vertebrata</taxon>
        <taxon>Euteleostomi</taxon>
        <taxon>Actinopterygii</taxon>
        <taxon>Neopterygii</taxon>
        <taxon>Teleostei</taxon>
        <taxon>Ostariophysi</taxon>
        <taxon>Cypriniformes</taxon>
        <taxon>Danionidae</taxon>
        <taxon>Danioninae</taxon>
        <taxon>Danionella</taxon>
    </lineage>
</organism>
<evidence type="ECO:0000256" key="17">
    <source>
        <dbReference type="ARBA" id="ARBA00023049"/>
    </source>
</evidence>
<dbReference type="InterPro" id="IPR016167">
    <property type="entry name" value="FAD-bd_PCMH_sub1"/>
</dbReference>
<dbReference type="FunFam" id="1.10.150.120:FF:000001">
    <property type="entry name" value="Aldehyde oxidase 1"/>
    <property type="match status" value="1"/>
</dbReference>
<feature type="binding site" evidence="21">
    <location>
        <position position="435"/>
    </location>
    <ligand>
        <name>Zn(2+)</name>
        <dbReference type="ChEBI" id="CHEBI:29105"/>
        <note>catalytic</note>
    </ligand>
</feature>
<evidence type="ECO:0000256" key="1">
    <source>
        <dbReference type="ARBA" id="ARBA00001924"/>
    </source>
</evidence>
<dbReference type="InterPro" id="IPR034039">
    <property type="entry name" value="ZnMP_hatching_enz"/>
</dbReference>
<dbReference type="Pfam" id="PF01315">
    <property type="entry name" value="Ald_Xan_dh_C"/>
    <property type="match status" value="1"/>
</dbReference>
<feature type="domain" description="Peptidase M12A" evidence="25">
    <location>
        <begin position="70"/>
        <end position="268"/>
    </location>
</feature>
<feature type="domain" description="Peptidase M12A" evidence="25">
    <location>
        <begin position="1010"/>
        <end position="1209"/>
    </location>
</feature>
<dbReference type="GO" id="GO:0051537">
    <property type="term" value="F:2 iron, 2 sulfur cluster binding"/>
    <property type="evidence" value="ECO:0007669"/>
    <property type="project" value="UniProtKB-KW"/>
</dbReference>
<feature type="binding site" evidence="21">
    <location>
        <position position="918"/>
    </location>
    <ligand>
        <name>Zn(2+)</name>
        <dbReference type="ChEBI" id="CHEBI:29105"/>
        <note>catalytic</note>
    </ligand>
</feature>
<dbReference type="Pfam" id="PF01799">
    <property type="entry name" value="Fer2_2"/>
    <property type="match status" value="1"/>
</dbReference>
<dbReference type="Pfam" id="PF00111">
    <property type="entry name" value="Fer2"/>
    <property type="match status" value="1"/>
</dbReference>
<keyword evidence="9 21" id="KW-0479">Metal-binding</keyword>
<dbReference type="SUPFAM" id="SSF47741">
    <property type="entry name" value="CO dehydrogenase ISP C-domain like"/>
    <property type="match status" value="1"/>
</dbReference>
<name>A0A553RI11_9TELE</name>
<dbReference type="SUPFAM" id="SSF56003">
    <property type="entry name" value="Molybdenum cofactor-binding domain"/>
    <property type="match status" value="1"/>
</dbReference>
<dbReference type="InterPro" id="IPR016208">
    <property type="entry name" value="Ald_Oxase/xanthine_DH-like"/>
</dbReference>
<dbReference type="SUPFAM" id="SSF55486">
    <property type="entry name" value="Metalloproteases ('zincins'), catalytic domain"/>
    <property type="match status" value="5"/>
</dbReference>
<dbReference type="SUPFAM" id="SSF55447">
    <property type="entry name" value="CO dehydrogenase flavoprotein C-terminal domain-like"/>
    <property type="match status" value="1"/>
</dbReference>
<feature type="binding site" evidence="21">
    <location>
        <position position="429"/>
    </location>
    <ligand>
        <name>Zn(2+)</name>
        <dbReference type="ChEBI" id="CHEBI:29105"/>
        <note>catalytic</note>
    </ligand>
</feature>
<comment type="cofactor">
    <cofactor evidence="21 22">
        <name>Zn(2+)</name>
        <dbReference type="ChEBI" id="CHEBI:29105"/>
    </cofactor>
    <text evidence="21 22">Binds 1 zinc ion per subunit.</text>
</comment>
<feature type="domain" description="Peptidase M12A" evidence="25">
    <location>
        <begin position="584"/>
        <end position="783"/>
    </location>
</feature>
<dbReference type="InterPro" id="IPR036884">
    <property type="entry name" value="2Fe-2S-bd_dom_sf"/>
</dbReference>
<comment type="cofactor">
    <cofactor evidence="20">
        <name>[2Fe-2S] cluster</name>
        <dbReference type="ChEBI" id="CHEBI:190135"/>
    </cofactor>
</comment>
<feature type="binding site" evidence="21">
    <location>
        <position position="1118"/>
    </location>
    <ligand>
        <name>Zn(2+)</name>
        <dbReference type="ChEBI" id="CHEBI:29105"/>
        <note>catalytic</note>
    </ligand>
</feature>
<sequence>MKRNMDLRDFSILLLLVGISLASPLKDLGVEDVSVPEPDTIDMTTKILETNKGSSEILIEGDLLLPKTRNALICLNNGCFWKKNASNIVEVPYVVSNDFAFYDKAVIANAMSNFHAKTCVRFVPRTSQTDFLSIENLDGCYSSLGRTGGKQVVSLNRLGCVYTGIVQHELNHALGFYHEHTRSDRDQYVYINWDNISPDMAYNFQLEHTNNQNTAYDYGSVMHYGNTAFAVQPGLETIIPIPDPNVPIGQRQGLSHVDVQRINKLDFSILLLLVGISLASPLKDLGVEDVSVPEPETIDMTTMILETNKGSSEILIEGDLLLPKTRNALICLNNGCFWKKNASNIVEVPYVVSNDFGYFDKAVIANAMSNFHAKTCVRFVPRTSQTDFLSIENLDGCYSSLGRTGGKQVVSLNRLGCVYTGIVQHEFNHALGFYHEHTRSDRDQYVRINWDNISPDMAFNFQLQHTNNQNTSYDYGSVMHYGNTAFAVQPGLETITPIPNPYVPIGQRQGLSGIDVQRINKLDFSILLLLVGISLASPLKDLGVEDVSVPEPETIDMTTMILETNKGSSEILIEGDLLLPKTRNALICLNNGCFWKKNANNIVEVPYVVSNDFGYYEKAVIGNAMSNFHAKTCVRFVPRTSQTDFLSIENLDGCYSSLGRTGGKQVVSFNRLGCVYTGIIQHELNHALGFYHEHTRSDRDQYVRINWNNISPDMAYNFKLEHTNNQNTAYDYGSVMHYGNTAFAVRPGLETITPIPNPYVPIGQRQGLSSIDDLGVEDVSVPEPETIDMTTMILETNKGSSEILIEGDLLLPKTRNALICLNNGCFWKKNASNIVEVPYVVSNDFAFFDKAVIANAMSNFHAKTCVRFVPRTSQTDFLSIENLDGCYSSLGRTGGKQVVSLSRAGCVYTGIVQHELNHALGFYHEHTRSDRDQYVRINWDNISPDMAYNFELEHTNNQNTSYDYSSDLGVEDVSVPEPETIDMTTMILETNKGSSEILIEGDLLLPKTRNALICLNNGCFWKKNANNIVEVPYVVSNDFAFFDKAVIANAMSNFHAKTCVRFVPRTSQTDFLSIENLDGCYSSLGRTGGKQVVSLSRAGCVYTGIVQHELNHALGFYHEHTRSDRDQYVRINWDNISPDMAYNFELEHTNNQNTSYDYSSVMHYGKTAFAVRPGLETITPIPNPYVPIGQRQGLSGIDVQRINKLLKSDLVFYINGKKITEKNADPEEMLLGYLRRKVGLTGTKYGCGGGGCGACTVMLSRYDPLQNTVLHCSVNACLQPICSLHGVAVVTIEGIGSTKTKLHPVQERIAKAHGSQCGFCTPGMAMSMYALLRNNPHPSIEDIREALGGNLCRCTGYRPIIDGFKTFCDAPICGQNGDGNGKCCMENHDSQKDCDKSEELFSMKDALPLDPTQDLIFPPELMILGRNKGERISFVGEKMRWISPADLKDLIKLKAEYPNATLLVGNTTLGPKMNLKGMVFPLVIYGGNIPELQAIKWRKNGAGCSLSVLKDNLLQGIEKLGSEQSRIYRVLVQTLQCLAGKQIRNMATIGGNILSANPKYDLCSWEFVSAFRQAQRREFAFSIVNAGMKVVFKQDTNVVEQLDLFYGGLENTLVKARHTCKVLAGKLWDEKLLGEATELLEEEMRVSPAAPGGREEYRKALVLSFFFKFYMQVLLELQQKDVAAHYLPLEYLSALKPFENEVPRGNHSFQLVPETQSFSDPVGRPRAHQAALQQATGEAVFYDDIPSVKGEFSIDASVSLEMPGVAAFISAKDVPGQNRRLWFNNPEELFAEEEVICVGQIIGAIVAETREQAKRASEQVSITYQDIKPVFFTIEEAIEHQSFFDPKRKLERGNVDEAFAEADHILEGEMYMGGQEHFYMETQGLIAIPKGEAGEMELFVASQHAAFTQEVVGITLGIDSNKITCHVKRLGGGFGGKVMKIASLSAIAATAAQKLGRAVRCVLERGDDMLITSGRSPFLGKYKVGYMNDGTILAADITYYSNGGCTLDESSFIMEKALLHMDNGYKIPHLRGRGLVCKTYLPSYTAFRGFGGPQGLTIIESVLHEVAVKSGLPASQVRDINMYKGEKCYTHHNQLFSPDQMVRCWNECLGKSSYNQRSLSIEQFNAHNHWKKRGISIVPLKFGVGFSKGFYNQGAALVNIYKDGSVLISHGGTEMGQGINTKATQIASRILKVPMSLIHVKETCTGNVPNAAPSAASFGTDAVGMAVKNGCEKLMKRLEPLVQKHPHCTWQQLVVEAYCQKISLSATGFFLGPHTSVDWEKSEGNAYYYFTFGACCSEVEIDCLTGDHKNIRTDIVMDVGRSINPALDVGQVEGGFVQGLGLYTIEELQFSPEGVLLTRGPSQYKIPALCDIPSEINVHLLRNADNPHAIYSSKGIGEPPVFFGCTLFFAIKEAITAARKERGLSESFSFSSPATAEKIRMACEDCFTRIDSKEKKIEDKPWAINKHYIQRLESGLTLYSPFRQSSSTSLQHAPYVK</sequence>
<dbReference type="SMART" id="SM00235">
    <property type="entry name" value="ZnMc"/>
    <property type="match status" value="5"/>
</dbReference>
<dbReference type="EMBL" id="SRMA01024043">
    <property type="protein sequence ID" value="TRZ01800.1"/>
    <property type="molecule type" value="Genomic_DNA"/>
</dbReference>
<dbReference type="GO" id="GO:0004222">
    <property type="term" value="F:metalloendopeptidase activity"/>
    <property type="evidence" value="ECO:0007669"/>
    <property type="project" value="UniProtKB-UniRule"/>
</dbReference>
<dbReference type="InterPro" id="IPR036683">
    <property type="entry name" value="CO_DH_flav_C_dom_sf"/>
</dbReference>
<keyword evidence="16" id="KW-0411">Iron-sulfur</keyword>
<comment type="cofactor">
    <cofactor evidence="1">
        <name>Mo-molybdopterin</name>
        <dbReference type="ChEBI" id="CHEBI:71302"/>
    </cofactor>
</comment>
<dbReference type="GO" id="GO:0071949">
    <property type="term" value="F:FAD binding"/>
    <property type="evidence" value="ECO:0007669"/>
    <property type="project" value="InterPro"/>
</dbReference>
<evidence type="ECO:0000313" key="26">
    <source>
        <dbReference type="EMBL" id="TRZ01800.1"/>
    </source>
</evidence>
<dbReference type="Pfam" id="PF20256">
    <property type="entry name" value="MoCoBD_2"/>
    <property type="match status" value="1"/>
</dbReference>
<keyword evidence="15" id="KW-0408">Iron</keyword>
<evidence type="ECO:0000256" key="6">
    <source>
        <dbReference type="ARBA" id="ARBA00022630"/>
    </source>
</evidence>
<evidence type="ECO:0000256" key="5">
    <source>
        <dbReference type="ARBA" id="ARBA00022505"/>
    </source>
</evidence>
<dbReference type="Proteomes" id="UP000316079">
    <property type="component" value="Unassembled WGS sequence"/>
</dbReference>
<dbReference type="InterPro" id="IPR005107">
    <property type="entry name" value="CO_DH_flav_C"/>
</dbReference>
<feature type="binding site" evidence="21">
    <location>
        <position position="172"/>
    </location>
    <ligand>
        <name>Zn(2+)</name>
        <dbReference type="ChEBI" id="CHEBI:29105"/>
        <note>catalytic</note>
    </ligand>
</feature>
<dbReference type="FunFam" id="3.30.365.10:FF:000003">
    <property type="entry name" value="Aldehyde oxidase 1"/>
    <property type="match status" value="1"/>
</dbReference>
<keyword evidence="19" id="KW-1015">Disulfide bond</keyword>
<evidence type="ECO:0000256" key="19">
    <source>
        <dbReference type="ARBA" id="ARBA00023157"/>
    </source>
</evidence>
<dbReference type="SMART" id="SM01092">
    <property type="entry name" value="CO_deh_flav_C"/>
    <property type="match status" value="1"/>
</dbReference>
<feature type="domain" description="Peptidase M12A" evidence="25">
    <location>
        <begin position="327"/>
        <end position="525"/>
    </location>
</feature>
<evidence type="ECO:0000256" key="20">
    <source>
        <dbReference type="ARBA" id="ARBA00034078"/>
    </source>
</evidence>
<dbReference type="SUPFAM" id="SSF54292">
    <property type="entry name" value="2Fe-2S ferredoxin-like"/>
    <property type="match status" value="1"/>
</dbReference>
<dbReference type="Gene3D" id="3.10.20.30">
    <property type="match status" value="1"/>
</dbReference>
<dbReference type="PROSITE" id="PS51864">
    <property type="entry name" value="ASTACIN"/>
    <property type="match status" value="5"/>
</dbReference>
<dbReference type="InterPro" id="IPR036010">
    <property type="entry name" value="2Fe-2S_ferredoxin-like_sf"/>
</dbReference>
<feature type="binding site" evidence="21">
    <location>
        <position position="168"/>
    </location>
    <ligand>
        <name>Zn(2+)</name>
        <dbReference type="ChEBI" id="CHEBI:29105"/>
        <note>catalytic</note>
    </ligand>
</feature>
<dbReference type="InterPro" id="IPR006026">
    <property type="entry name" value="Peptidase_Metallo"/>
</dbReference>
<feature type="domain" description="FAD-binding PCMH-type" evidence="24">
    <location>
        <begin position="1434"/>
        <end position="1625"/>
    </location>
</feature>
<comment type="cofactor">
    <cofactor evidence="2">
        <name>FAD</name>
        <dbReference type="ChEBI" id="CHEBI:57692"/>
    </cofactor>
</comment>
<dbReference type="InterPro" id="IPR000674">
    <property type="entry name" value="Ald_Oxase/Xan_DH_a/b"/>
</dbReference>
<evidence type="ECO:0000259" key="23">
    <source>
        <dbReference type="PROSITE" id="PS51085"/>
    </source>
</evidence>
<feature type="active site" evidence="21">
    <location>
        <position position="683"/>
    </location>
</feature>
<dbReference type="Pfam" id="PF00941">
    <property type="entry name" value="FAD_binding_5"/>
    <property type="match status" value="1"/>
</dbReference>
<dbReference type="InterPro" id="IPR006058">
    <property type="entry name" value="2Fe2S_fd_BS"/>
</dbReference>
<dbReference type="CDD" id="cd04283">
    <property type="entry name" value="ZnMc_hatching_enzyme"/>
    <property type="match status" value="4"/>
</dbReference>
<feature type="binding site" evidence="21">
    <location>
        <position position="924"/>
    </location>
    <ligand>
        <name>Zn(2+)</name>
        <dbReference type="ChEBI" id="CHEBI:29105"/>
        <note>catalytic</note>
    </ligand>
</feature>
<dbReference type="InterPro" id="IPR046867">
    <property type="entry name" value="AldOxase/xan_DH_MoCoBD2"/>
</dbReference>
<dbReference type="InterPro" id="IPR036856">
    <property type="entry name" value="Ald_Oxase/Xan_DH_a/b_sf"/>
</dbReference>
<dbReference type="InterPro" id="IPR016169">
    <property type="entry name" value="FAD-bd_PCMH_sub2"/>
</dbReference>
<evidence type="ECO:0000256" key="2">
    <source>
        <dbReference type="ARBA" id="ARBA00001974"/>
    </source>
</evidence>
<dbReference type="Pfam" id="PF01400">
    <property type="entry name" value="Astacin"/>
    <property type="match status" value="5"/>
</dbReference>
<dbReference type="FunFam" id="3.30.390.50:FF:000001">
    <property type="entry name" value="Xanthine dehydrogenase oxidase"/>
    <property type="match status" value="1"/>
</dbReference>
<evidence type="ECO:0000259" key="24">
    <source>
        <dbReference type="PROSITE" id="PS51387"/>
    </source>
</evidence>
<dbReference type="Gene3D" id="3.40.390.10">
    <property type="entry name" value="Collagenase (Catalytic Domain)"/>
    <property type="match status" value="5"/>
</dbReference>
<keyword evidence="18" id="KW-0865">Zymogen</keyword>
<feature type="binding site" evidence="21">
    <location>
        <position position="682"/>
    </location>
    <ligand>
        <name>Zn(2+)</name>
        <dbReference type="ChEBI" id="CHEBI:29105"/>
        <note>catalytic</note>
    </ligand>
</feature>
<evidence type="ECO:0000256" key="9">
    <source>
        <dbReference type="ARBA" id="ARBA00022723"/>
    </source>
</evidence>
<dbReference type="FunFam" id="3.40.390.10:FF:000040">
    <property type="entry name" value="Metalloendopeptidase"/>
    <property type="match status" value="4"/>
</dbReference>
<dbReference type="Gene3D" id="3.30.465.10">
    <property type="match status" value="1"/>
</dbReference>
<keyword evidence="13 21" id="KW-0862">Zinc</keyword>
<dbReference type="PROSITE" id="PS51387">
    <property type="entry name" value="FAD_PCMH"/>
    <property type="match status" value="1"/>
</dbReference>
<feature type="chain" id="PRO_5022267435" description="Metalloendopeptidase" evidence="22">
    <location>
        <begin position="23"/>
        <end position="2497"/>
    </location>
</feature>
<dbReference type="Pfam" id="PF03450">
    <property type="entry name" value="CO_deh_flav_C"/>
    <property type="match status" value="1"/>
</dbReference>
<evidence type="ECO:0000256" key="7">
    <source>
        <dbReference type="ARBA" id="ARBA00022670"/>
    </source>
</evidence>
<comment type="caution">
    <text evidence="26">The sequence shown here is derived from an EMBL/GenBank/DDBJ whole genome shotgun (WGS) entry which is preliminary data.</text>
</comment>
<comment type="caution">
    <text evidence="21">Lacks conserved residue(s) required for the propagation of feature annotation.</text>
</comment>
<evidence type="ECO:0000256" key="11">
    <source>
        <dbReference type="ARBA" id="ARBA00022801"/>
    </source>
</evidence>
<dbReference type="FunFam" id="3.10.20.30:FF:000015">
    <property type="entry name" value="Aldehyde oxidase 1"/>
    <property type="match status" value="1"/>
</dbReference>
<evidence type="ECO:0000256" key="13">
    <source>
        <dbReference type="ARBA" id="ARBA00022833"/>
    </source>
</evidence>
<dbReference type="InterPro" id="IPR012675">
    <property type="entry name" value="Beta-grasp_dom_sf"/>
</dbReference>
<evidence type="ECO:0000256" key="22">
    <source>
        <dbReference type="RuleBase" id="RU361183"/>
    </source>
</evidence>
<dbReference type="PRINTS" id="PR00480">
    <property type="entry name" value="ASTACIN"/>
</dbReference>
<dbReference type="FunFam" id="3.30.43.10:FF:000001">
    <property type="entry name" value="Xanthine dehydrogenase/oxidase"/>
    <property type="match status" value="1"/>
</dbReference>
<evidence type="ECO:0000256" key="15">
    <source>
        <dbReference type="ARBA" id="ARBA00023004"/>
    </source>
</evidence>
<keyword evidence="11 21" id="KW-0378">Hydrolase</keyword>
<dbReference type="GO" id="GO:0008270">
    <property type="term" value="F:zinc ion binding"/>
    <property type="evidence" value="ECO:0007669"/>
    <property type="project" value="UniProtKB-UniRule"/>
</dbReference>
<proteinExistence type="inferred from homology"/>
<dbReference type="SMART" id="SM01008">
    <property type="entry name" value="Ald_Xan_dh_C"/>
    <property type="match status" value="1"/>
</dbReference>
<comment type="subunit">
    <text evidence="4">Homodimer.</text>
</comment>
<dbReference type="Gene3D" id="1.10.150.120">
    <property type="entry name" value="[2Fe-2S]-binding domain"/>
    <property type="match status" value="1"/>
</dbReference>
<feature type="binding site" evidence="21">
    <location>
        <position position="692"/>
    </location>
    <ligand>
        <name>Zn(2+)</name>
        <dbReference type="ChEBI" id="CHEBI:29105"/>
        <note>catalytic</note>
    </ligand>
</feature>
<keyword evidence="5" id="KW-0500">Molybdenum</keyword>
<dbReference type="SUPFAM" id="SSF54665">
    <property type="entry name" value="CO dehydrogenase molybdoprotein N-domain-like"/>
    <property type="match status" value="1"/>
</dbReference>
<dbReference type="FunFam" id="3.90.1170.50:FF:000001">
    <property type="entry name" value="Aldehyde oxidase 1"/>
    <property type="match status" value="1"/>
</dbReference>
<feature type="binding site" evidence="21">
    <location>
        <position position="178"/>
    </location>
    <ligand>
        <name>Zn(2+)</name>
        <dbReference type="ChEBI" id="CHEBI:29105"/>
        <note>catalytic</note>
    </ligand>
</feature>
<evidence type="ECO:0000256" key="12">
    <source>
        <dbReference type="ARBA" id="ARBA00022827"/>
    </source>
</evidence>
<feature type="binding site" evidence="21">
    <location>
        <position position="686"/>
    </location>
    <ligand>
        <name>Zn(2+)</name>
        <dbReference type="ChEBI" id="CHEBI:29105"/>
        <note>catalytic</note>
    </ligand>
</feature>
<dbReference type="Gene3D" id="3.90.1170.50">
    <property type="entry name" value="Aldehyde oxidase/xanthine dehydrogenase, a/b hammerhead"/>
    <property type="match status" value="1"/>
</dbReference>
<feature type="signal peptide" evidence="22">
    <location>
        <begin position="1"/>
        <end position="22"/>
    </location>
</feature>
<comment type="similarity">
    <text evidence="3">Belongs to the xanthine dehydrogenase family.</text>
</comment>
<gene>
    <name evidence="26" type="ORF">DNTS_017775</name>
</gene>
<feature type="binding site" evidence="21">
    <location>
        <position position="425"/>
    </location>
    <ligand>
        <name>Zn(2+)</name>
        <dbReference type="ChEBI" id="CHEBI:29105"/>
        <note>catalytic</note>
    </ligand>
</feature>
<evidence type="ECO:0000256" key="16">
    <source>
        <dbReference type="ARBA" id="ARBA00023014"/>
    </source>
</evidence>
<keyword evidence="14" id="KW-0560">Oxidoreductase</keyword>
<dbReference type="InterPro" id="IPR036318">
    <property type="entry name" value="FAD-bd_PCMH-like_sf"/>
</dbReference>
<evidence type="ECO:0000313" key="27">
    <source>
        <dbReference type="Proteomes" id="UP000316079"/>
    </source>
</evidence>
<feature type="active site" evidence="21">
    <location>
        <position position="169"/>
    </location>
</feature>
<dbReference type="PROSITE" id="PS51085">
    <property type="entry name" value="2FE2S_FER_2"/>
    <property type="match status" value="1"/>
</dbReference>
<feature type="active site" evidence="21">
    <location>
        <position position="1109"/>
    </location>
</feature>
<dbReference type="OrthoDB" id="8300278at2759"/>
<feature type="binding site" evidence="21">
    <location>
        <position position="1108"/>
    </location>
    <ligand>
        <name>Zn(2+)</name>
        <dbReference type="ChEBI" id="CHEBI:29105"/>
        <note>catalytic</note>
    </ligand>
</feature>
<keyword evidence="8" id="KW-0001">2Fe-2S</keyword>